<name>A0A936NCK5_9ACTN</name>
<dbReference type="GO" id="GO:0003824">
    <property type="term" value="F:catalytic activity"/>
    <property type="evidence" value="ECO:0007669"/>
    <property type="project" value="UniProtKB-ARBA"/>
</dbReference>
<dbReference type="CDD" id="cd06558">
    <property type="entry name" value="crotonase-like"/>
    <property type="match status" value="1"/>
</dbReference>
<dbReference type="Gene3D" id="3.90.226.10">
    <property type="entry name" value="2-enoyl-CoA Hydratase, Chain A, domain 1"/>
    <property type="match status" value="1"/>
</dbReference>
<reference evidence="1 2" key="1">
    <citation type="submission" date="2020-10" db="EMBL/GenBank/DDBJ databases">
        <title>Connecting structure to function with the recovery of over 1000 high-quality activated sludge metagenome-assembled genomes encoding full-length rRNA genes using long-read sequencing.</title>
        <authorList>
            <person name="Singleton C.M."/>
            <person name="Petriglieri F."/>
            <person name="Kristensen J.M."/>
            <person name="Kirkegaard R.H."/>
            <person name="Michaelsen T.Y."/>
            <person name="Andersen M.H."/>
            <person name="Karst S.M."/>
            <person name="Dueholm M.S."/>
            <person name="Nielsen P.H."/>
            <person name="Albertsen M."/>
        </authorList>
    </citation>
    <scope>NUCLEOTIDE SEQUENCE [LARGE SCALE GENOMIC DNA]</scope>
    <source>
        <strain evidence="1">Lyne_18-Q3-R50-59_MAXAC.006</strain>
    </source>
</reference>
<organism evidence="1 2">
    <name type="scientific">Candidatus Neomicrothrix subdominans</name>
    <dbReference type="NCBI Taxonomy" id="2954438"/>
    <lineage>
        <taxon>Bacteria</taxon>
        <taxon>Bacillati</taxon>
        <taxon>Actinomycetota</taxon>
        <taxon>Acidimicrobiia</taxon>
        <taxon>Acidimicrobiales</taxon>
        <taxon>Microthrixaceae</taxon>
        <taxon>Candidatus Neomicrothrix</taxon>
    </lineage>
</organism>
<dbReference type="InterPro" id="IPR029045">
    <property type="entry name" value="ClpP/crotonase-like_dom_sf"/>
</dbReference>
<dbReference type="Pfam" id="PF00378">
    <property type="entry name" value="ECH_1"/>
    <property type="match status" value="1"/>
</dbReference>
<dbReference type="SUPFAM" id="SSF52096">
    <property type="entry name" value="ClpP/crotonase"/>
    <property type="match status" value="1"/>
</dbReference>
<gene>
    <name evidence="1" type="ORF">IPN02_13395</name>
</gene>
<evidence type="ECO:0000313" key="2">
    <source>
        <dbReference type="Proteomes" id="UP000727993"/>
    </source>
</evidence>
<sequence>MSDQVSESTVSVSTEGDVVVVRLDDGKANALSHEIIDALSAALDQGASAKAVAIIGREGKFSAGFDLSVMTSGPQQARDLLEAGANLAMQAYLSPVPVVFGVTGHALAMGAILCSAVDYRVGAGGPYKLGLNEVGIGMPVPRFAVELVRDRLTPTWFTRSAQHGEVLDPTQALAAGYLDEVVPLAEVPGRAIEVASGLAERVHPGPFRLTRTNIRGALAQRVTAELHQDLSEFSVGG</sequence>
<dbReference type="PANTHER" id="PTHR11941">
    <property type="entry name" value="ENOYL-COA HYDRATASE-RELATED"/>
    <property type="match status" value="1"/>
</dbReference>
<dbReference type="Proteomes" id="UP000727993">
    <property type="component" value="Unassembled WGS sequence"/>
</dbReference>
<dbReference type="PANTHER" id="PTHR11941:SF54">
    <property type="entry name" value="ENOYL-COA HYDRATASE, MITOCHONDRIAL"/>
    <property type="match status" value="1"/>
</dbReference>
<dbReference type="InterPro" id="IPR001753">
    <property type="entry name" value="Enoyl-CoA_hydra/iso"/>
</dbReference>
<accession>A0A936NCK5</accession>
<proteinExistence type="predicted"/>
<dbReference type="AlphaFoldDB" id="A0A936NCK5"/>
<protein>
    <submittedName>
        <fullName evidence="1">Crotonase/enoyl-CoA hydratase family protein</fullName>
    </submittedName>
</protein>
<comment type="caution">
    <text evidence="1">The sequence shown here is derived from an EMBL/GenBank/DDBJ whole genome shotgun (WGS) entry which is preliminary data.</text>
</comment>
<dbReference type="NCBIfam" id="NF004858">
    <property type="entry name" value="PRK06213.1"/>
    <property type="match status" value="1"/>
</dbReference>
<dbReference type="GO" id="GO:0006635">
    <property type="term" value="P:fatty acid beta-oxidation"/>
    <property type="evidence" value="ECO:0007669"/>
    <property type="project" value="TreeGrafter"/>
</dbReference>
<dbReference type="EMBL" id="JADJZA010000007">
    <property type="protein sequence ID" value="MBK9297798.1"/>
    <property type="molecule type" value="Genomic_DNA"/>
</dbReference>
<evidence type="ECO:0000313" key="1">
    <source>
        <dbReference type="EMBL" id="MBK9297798.1"/>
    </source>
</evidence>